<reference evidence="2 3" key="1">
    <citation type="journal article" date="2017" name="Curr. Biol.">
        <title>Genome architecture and evolution of a unichromosomal asexual nematode.</title>
        <authorList>
            <person name="Fradin H."/>
            <person name="Zegar C."/>
            <person name="Gutwein M."/>
            <person name="Lucas J."/>
            <person name="Kovtun M."/>
            <person name="Corcoran D."/>
            <person name="Baugh L.R."/>
            <person name="Kiontke K."/>
            <person name="Gunsalus K."/>
            <person name="Fitch D.H."/>
            <person name="Piano F."/>
        </authorList>
    </citation>
    <scope>NUCLEOTIDE SEQUENCE [LARGE SCALE GENOMIC DNA]</scope>
    <source>
        <strain evidence="2">PF1309</strain>
    </source>
</reference>
<evidence type="ECO:0000256" key="1">
    <source>
        <dbReference type="SAM" id="MobiDB-lite"/>
    </source>
</evidence>
<dbReference type="AlphaFoldDB" id="A0A2A2LTW5"/>
<evidence type="ECO:0000313" key="2">
    <source>
        <dbReference type="EMBL" id="PAV89686.1"/>
    </source>
</evidence>
<name>A0A2A2LTW5_9BILA</name>
<proteinExistence type="predicted"/>
<gene>
    <name evidence="2" type="ORF">WR25_16702</name>
</gene>
<keyword evidence="3" id="KW-1185">Reference proteome</keyword>
<evidence type="ECO:0000313" key="3">
    <source>
        <dbReference type="Proteomes" id="UP000218231"/>
    </source>
</evidence>
<protein>
    <submittedName>
        <fullName evidence="2">Uncharacterized protein</fullName>
    </submittedName>
</protein>
<accession>A0A2A2LTW5</accession>
<organism evidence="2 3">
    <name type="scientific">Diploscapter pachys</name>
    <dbReference type="NCBI Taxonomy" id="2018661"/>
    <lineage>
        <taxon>Eukaryota</taxon>
        <taxon>Metazoa</taxon>
        <taxon>Ecdysozoa</taxon>
        <taxon>Nematoda</taxon>
        <taxon>Chromadorea</taxon>
        <taxon>Rhabditida</taxon>
        <taxon>Rhabditina</taxon>
        <taxon>Rhabditomorpha</taxon>
        <taxon>Rhabditoidea</taxon>
        <taxon>Rhabditidae</taxon>
        <taxon>Diploscapter</taxon>
    </lineage>
</organism>
<feature type="region of interest" description="Disordered" evidence="1">
    <location>
        <begin position="20"/>
        <end position="44"/>
    </location>
</feature>
<dbReference type="EMBL" id="LIAE01006434">
    <property type="protein sequence ID" value="PAV89686.1"/>
    <property type="molecule type" value="Genomic_DNA"/>
</dbReference>
<sequence length="130" mass="13359">MQITLSEMAISPTFVANPDPDLPNEVSVDVVTGPPKNPPFDPKPEPFCVGEKGDDGLEPNSGCLGGLRIASFIPCSFADCVCAEAVPIPNPYIVFGLSKINTGLSVCVCGVCAIAELLVESPAAVADLVG</sequence>
<dbReference type="Proteomes" id="UP000218231">
    <property type="component" value="Unassembled WGS sequence"/>
</dbReference>
<comment type="caution">
    <text evidence="2">The sequence shown here is derived from an EMBL/GenBank/DDBJ whole genome shotgun (WGS) entry which is preliminary data.</text>
</comment>